<comment type="caution">
    <text evidence="2">The sequence shown here is derived from an EMBL/GenBank/DDBJ whole genome shotgun (WGS) entry which is preliminary data.</text>
</comment>
<feature type="transmembrane region" description="Helical" evidence="1">
    <location>
        <begin position="770"/>
        <end position="792"/>
    </location>
</feature>
<feature type="transmembrane region" description="Helical" evidence="1">
    <location>
        <begin position="696"/>
        <end position="722"/>
    </location>
</feature>
<name>A0A5J5GGD0_9BACL</name>
<feature type="transmembrane region" description="Helical" evidence="1">
    <location>
        <begin position="644"/>
        <end position="663"/>
    </location>
</feature>
<feature type="transmembrane region" description="Helical" evidence="1">
    <location>
        <begin position="456"/>
        <end position="477"/>
    </location>
</feature>
<dbReference type="RefSeq" id="WP_150457404.1">
    <property type="nucleotide sequence ID" value="NZ_VYKK01000005.1"/>
</dbReference>
<keyword evidence="3" id="KW-1185">Reference proteome</keyword>
<feature type="transmembrane region" description="Helical" evidence="1">
    <location>
        <begin position="337"/>
        <end position="357"/>
    </location>
</feature>
<dbReference type="AlphaFoldDB" id="A0A5J5GGD0"/>
<sequence>MLKLIRYELFKVSRKRLIWLVLPFFLLSNGFLYYNQQTKADDYLLQHMNQYREWEQRYQGGSSEETLARMSRVQQELSDFGTLVVYRVNLETQGYQELLRSFIQDHPDLVERFDKSPYSKDPDQFRADLFTSNLLFSQYQNMQGYKEYVSGIQDRADELLTVSVFQKKGSFAYRNILKTAADFKHLEGIPLKSGLENGIVSGTQYSTTDLFMGVVLFLLCIYIFLQEKESGLLKLIRTSKNGRFPVIAAKLAALTLLSAAAAAVFYSSILLIAYSLYGFGDMSRYVQSMLPFKYSDLLLTVREYLLYFVLLKVAASTLLALLFAVVFVALHHAGKIYLTLALLLVSSYLAKVAIHPLSSLGFFKYMNPVSYYDTFSLLGVYHNLNIGGHPVNRLPLSLLGIAVLILALPAASVAVYIKQNIASLQPSPNRWWQLFITRIRSKRGSNRLFVHESYKALITGRGLLYMVIALIVGFYTVNLEEVRFDQDDSFYNLYLKQLAGPLTPEKAQFIEAEKGRFRNLPVEMADNESAFSSHKISYHQYSLKKSELEVFQLKSKAFERVAQQYSHLAQLQTSRHLTGSFVNEISSNYLFQNRFRDQMVGIVYSSLLLLTLTPLFTMDYKNGMVSVIRSTRKGRFSLYGSKHLIAYLLAIGMLAILSAPRFLNLIHGYAPLDWDAPIQSLKLYGNLGLSVSIREFVIVTAMLQLWGILLLVQVALALSVLLKRHSLALLLTLALGVIPLVIQSAGLDSIQAFSFNGVHLLYFQLADHSFSYTLGYLGVLTCAGLLLSWVSWGSYKGYSISWRLERIRNETLHS</sequence>
<protein>
    <submittedName>
        <fullName evidence="2">Uncharacterized protein</fullName>
    </submittedName>
</protein>
<feature type="transmembrane region" description="Helical" evidence="1">
    <location>
        <begin position="205"/>
        <end position="225"/>
    </location>
</feature>
<dbReference type="OrthoDB" id="1821982at2"/>
<keyword evidence="1" id="KW-0472">Membrane</keyword>
<accession>A0A5J5GGD0</accession>
<feature type="transmembrane region" description="Helical" evidence="1">
    <location>
        <begin position="729"/>
        <end position="750"/>
    </location>
</feature>
<evidence type="ECO:0000256" key="1">
    <source>
        <dbReference type="SAM" id="Phobius"/>
    </source>
</evidence>
<reference evidence="2 3" key="1">
    <citation type="submission" date="2019-09" db="EMBL/GenBank/DDBJ databases">
        <title>Bacillus ochoae sp. nov., Paenibacillus whitsoniae sp. nov., Paenibacillus spiritus sp. nov. Isolated from the Mars Exploration Rover during spacecraft assembly.</title>
        <authorList>
            <person name="Seuylemezian A."/>
            <person name="Vaishampayan P."/>
        </authorList>
    </citation>
    <scope>NUCLEOTIDE SEQUENCE [LARGE SCALE GENOMIC DNA]</scope>
    <source>
        <strain evidence="2 3">MER_111</strain>
    </source>
</reference>
<feature type="transmembrane region" description="Helical" evidence="1">
    <location>
        <begin position="602"/>
        <end position="623"/>
    </location>
</feature>
<keyword evidence="1" id="KW-0812">Transmembrane</keyword>
<dbReference type="Proteomes" id="UP000367750">
    <property type="component" value="Unassembled WGS sequence"/>
</dbReference>
<dbReference type="EMBL" id="VYKK01000005">
    <property type="protein sequence ID" value="KAA9006574.1"/>
    <property type="molecule type" value="Genomic_DNA"/>
</dbReference>
<feature type="transmembrane region" description="Helical" evidence="1">
    <location>
        <begin position="246"/>
        <end position="277"/>
    </location>
</feature>
<feature type="transmembrane region" description="Helical" evidence="1">
    <location>
        <begin position="304"/>
        <end position="330"/>
    </location>
</feature>
<evidence type="ECO:0000313" key="3">
    <source>
        <dbReference type="Proteomes" id="UP000367750"/>
    </source>
</evidence>
<organism evidence="2 3">
    <name type="scientific">Paenibacillus spiritus</name>
    <dbReference type="NCBI Taxonomy" id="2496557"/>
    <lineage>
        <taxon>Bacteria</taxon>
        <taxon>Bacillati</taxon>
        <taxon>Bacillota</taxon>
        <taxon>Bacilli</taxon>
        <taxon>Bacillales</taxon>
        <taxon>Paenibacillaceae</taxon>
        <taxon>Paenibacillus</taxon>
    </lineage>
</organism>
<feature type="transmembrane region" description="Helical" evidence="1">
    <location>
        <begin position="394"/>
        <end position="417"/>
    </location>
</feature>
<gene>
    <name evidence="2" type="ORF">F4V43_06425</name>
</gene>
<keyword evidence="1" id="KW-1133">Transmembrane helix</keyword>
<evidence type="ECO:0000313" key="2">
    <source>
        <dbReference type="EMBL" id="KAA9006574.1"/>
    </source>
</evidence>
<proteinExistence type="predicted"/>